<reference evidence="1 2" key="1">
    <citation type="journal article" date="2021" name="Sci. Rep.">
        <title>The genome of the diatom Chaetoceros tenuissimus carries an ancient integrated fragment of an extant virus.</title>
        <authorList>
            <person name="Hongo Y."/>
            <person name="Kimura K."/>
            <person name="Takaki Y."/>
            <person name="Yoshida Y."/>
            <person name="Baba S."/>
            <person name="Kobayashi G."/>
            <person name="Nagasaki K."/>
            <person name="Hano T."/>
            <person name="Tomaru Y."/>
        </authorList>
    </citation>
    <scope>NUCLEOTIDE SEQUENCE [LARGE SCALE GENOMIC DNA]</scope>
    <source>
        <strain evidence="1 2">NIES-3715</strain>
    </source>
</reference>
<keyword evidence="2" id="KW-1185">Reference proteome</keyword>
<sequence length="530" mass="55977">MQALMTVMQSLLSMNGSFGSIENGIATLKIDTAAIISSVSDVEGDISDVDSDISAVKKDTEAILGYMSGIGASLSIMDTDVAAVKNDTEAIIGSVSSVETDLSDVNMNIVAVKNDTETIIESISSVQTDISSINADITVLKTDTEAITDNLKDFREESAKAHEILMKGIKSLKDQLIHCTPSSDLSNMPSSVPSAAPTISNNQSLAPSMSPSVLSSISSVPSNVPSVSNAPTAAFAKLQELGDGTTTDTFTSVFVKKDGVALTNVAEIAAGMEHTCVILNPSNEMYCVGEEGFGSDRLGQMMDNKKIVKLTAGDNHYCTLLEDTTAKCFGSNYNGQLGNGSTTQNLDNAVLVLFDASTPLSGITDINAESDSTCLVVNGSPITHVTFENGVALSTSYGSSPSSWYKVTGTGGLTSAETVLPYGFDTKLHVYSGSCGSFTCIGGNNDDNGTLSKVTLDSVPLEEYYILVYGYSSHSFGPSFLKSVCIKFAIYFFDPVKLAKSNTICGAFKKSIAIKFTFSFYCTNKHAFYI</sequence>
<evidence type="ECO:0000313" key="2">
    <source>
        <dbReference type="Proteomes" id="UP001054902"/>
    </source>
</evidence>
<dbReference type="GO" id="GO:0005737">
    <property type="term" value="C:cytoplasm"/>
    <property type="evidence" value="ECO:0007669"/>
    <property type="project" value="TreeGrafter"/>
</dbReference>
<dbReference type="PANTHER" id="PTHR45982:SF1">
    <property type="entry name" value="REGULATOR OF CHROMOSOME CONDENSATION"/>
    <property type="match status" value="1"/>
</dbReference>
<dbReference type="SUPFAM" id="SSF50985">
    <property type="entry name" value="RCC1/BLIP-II"/>
    <property type="match status" value="1"/>
</dbReference>
<gene>
    <name evidence="1" type="ORF">CTEN210_13704</name>
</gene>
<proteinExistence type="predicted"/>
<dbReference type="GO" id="GO:0005085">
    <property type="term" value="F:guanyl-nucleotide exchange factor activity"/>
    <property type="evidence" value="ECO:0007669"/>
    <property type="project" value="TreeGrafter"/>
</dbReference>
<evidence type="ECO:0000313" key="1">
    <source>
        <dbReference type="EMBL" id="GFH57228.1"/>
    </source>
</evidence>
<dbReference type="Gene3D" id="2.130.10.30">
    <property type="entry name" value="Regulator of chromosome condensation 1/beta-lactamase-inhibitor protein II"/>
    <property type="match status" value="1"/>
</dbReference>
<dbReference type="Proteomes" id="UP001054902">
    <property type="component" value="Unassembled WGS sequence"/>
</dbReference>
<dbReference type="InterPro" id="IPR009091">
    <property type="entry name" value="RCC1/BLIP-II"/>
</dbReference>
<dbReference type="Gene3D" id="1.10.287.1490">
    <property type="match status" value="1"/>
</dbReference>
<organism evidence="1 2">
    <name type="scientific">Chaetoceros tenuissimus</name>
    <dbReference type="NCBI Taxonomy" id="426638"/>
    <lineage>
        <taxon>Eukaryota</taxon>
        <taxon>Sar</taxon>
        <taxon>Stramenopiles</taxon>
        <taxon>Ochrophyta</taxon>
        <taxon>Bacillariophyta</taxon>
        <taxon>Coscinodiscophyceae</taxon>
        <taxon>Chaetocerotophycidae</taxon>
        <taxon>Chaetocerotales</taxon>
        <taxon>Chaetocerotaceae</taxon>
        <taxon>Chaetoceros</taxon>
    </lineage>
</organism>
<dbReference type="InterPro" id="IPR051553">
    <property type="entry name" value="Ran_GTPase-activating"/>
</dbReference>
<protein>
    <submittedName>
        <fullName evidence="1">Uncharacterized protein</fullName>
    </submittedName>
</protein>
<name>A0AAD3HBN9_9STRA</name>
<dbReference type="EMBL" id="BLLK01000057">
    <property type="protein sequence ID" value="GFH57228.1"/>
    <property type="molecule type" value="Genomic_DNA"/>
</dbReference>
<dbReference type="Pfam" id="PF13540">
    <property type="entry name" value="RCC1_2"/>
    <property type="match status" value="1"/>
</dbReference>
<comment type="caution">
    <text evidence="1">The sequence shown here is derived from an EMBL/GenBank/DDBJ whole genome shotgun (WGS) entry which is preliminary data.</text>
</comment>
<dbReference type="PANTHER" id="PTHR45982">
    <property type="entry name" value="REGULATOR OF CHROMOSOME CONDENSATION"/>
    <property type="match status" value="1"/>
</dbReference>
<dbReference type="AlphaFoldDB" id="A0AAD3HBN9"/>
<accession>A0AAD3HBN9</accession>